<evidence type="ECO:0000313" key="1">
    <source>
        <dbReference type="EMBL" id="XCD08387.1"/>
    </source>
</evidence>
<dbReference type="EMBL" id="PP511876">
    <property type="protein sequence ID" value="XCD08387.1"/>
    <property type="molecule type" value="Genomic_DNA"/>
</dbReference>
<sequence>MAIWRITTNHNQYEESSYDLCVFSVIYVWS</sequence>
<proteinExistence type="predicted"/>
<accession>A0AAU8BAX8</accession>
<name>A0AAU8BAX8_9CAUD</name>
<reference evidence="1" key="1">
    <citation type="submission" date="2024-03" db="EMBL/GenBank/DDBJ databases">
        <title>Diverse circular DNA viruses in blood, oral, and fecal samples of captive lemurs.</title>
        <authorList>
            <person name="Paietta E.N."/>
            <person name="Kraberger S."/>
            <person name="Lund M.C."/>
            <person name="Custer J.M."/>
            <person name="Vargas K.M."/>
            <person name="Ehmke E.E."/>
            <person name="Yoder A.D."/>
            <person name="Varsani A."/>
        </authorList>
    </citation>
    <scope>NUCLEOTIDE SEQUENCE</scope>
    <source>
        <strain evidence="1">Duke_30FF_63</strain>
    </source>
</reference>
<protein>
    <submittedName>
        <fullName evidence="1">Uncharacterized protein</fullName>
    </submittedName>
</protein>
<organism evidence="1">
    <name type="scientific">Dulem virus 42</name>
    <dbReference type="NCBI Taxonomy" id="3145760"/>
    <lineage>
        <taxon>Viruses</taxon>
        <taxon>Duplodnaviria</taxon>
        <taxon>Heunggongvirae</taxon>
        <taxon>Uroviricota</taxon>
        <taxon>Caudoviricetes</taxon>
    </lineage>
</organism>